<protein>
    <submittedName>
        <fullName evidence="3">Uncharacterized protein</fullName>
    </submittedName>
</protein>
<dbReference type="OrthoDB" id="2576334at2759"/>
<sequence>MATPYYFTVDDTSAFLNYTPFADGDLIGGWQTWYTGTGLYPQPGVGGDPGAGDSYHNTSHPGASVSMNFFGTGITLYGQANCSYQVTVDSQVTNQPPNTGNVLFTVDGLTEGTHFVTLTALPTAGSTEQLAFDNMILMNLMPSNDGPLSPTIVDNTNTAALTYYGSWTSNFNDKIPNSTHPSEYHETKAGDASVAFNFTGTAVVVNGTANWGNWVYEVSLDGQTMTANGSTWWIVPDSLLFYKDGLDPNTTHLLNVTNVSDQMNFWLNTITVYKPATLSNTNPSNNNGTHKSTNPGVIAGPIVAAVVVIAALIFGFFWWRRSPKRVSCAETGQGRDILGGDDEPNTIVRPFYPENLVNGGNVIYSNISATGSGTDWSRPGATIREKSNVTLSYGPTSTNFQNTGYQGHESRPSTTLQTETVDTQPMTNSGSVRALPSPPPQAEHPPVDVDRIVEMVAQRIDRSPRSHDPSAPPPEYRG</sequence>
<organism evidence="3 4">
    <name type="scientific">Jaapia argillacea MUCL 33604</name>
    <dbReference type="NCBI Taxonomy" id="933084"/>
    <lineage>
        <taxon>Eukaryota</taxon>
        <taxon>Fungi</taxon>
        <taxon>Dikarya</taxon>
        <taxon>Basidiomycota</taxon>
        <taxon>Agaricomycotina</taxon>
        <taxon>Agaricomycetes</taxon>
        <taxon>Agaricomycetidae</taxon>
        <taxon>Jaapiales</taxon>
        <taxon>Jaapiaceae</taxon>
        <taxon>Jaapia</taxon>
    </lineage>
</organism>
<dbReference type="Gene3D" id="2.60.120.260">
    <property type="entry name" value="Galactose-binding domain-like"/>
    <property type="match status" value="2"/>
</dbReference>
<dbReference type="InParanoid" id="A0A067Q7W7"/>
<feature type="compositionally biased region" description="Polar residues" evidence="1">
    <location>
        <begin position="412"/>
        <end position="431"/>
    </location>
</feature>
<feature type="transmembrane region" description="Helical" evidence="2">
    <location>
        <begin position="298"/>
        <end position="319"/>
    </location>
</feature>
<dbReference type="Proteomes" id="UP000027265">
    <property type="component" value="Unassembled WGS sequence"/>
</dbReference>
<keyword evidence="2" id="KW-0472">Membrane</keyword>
<feature type="region of interest" description="Disordered" evidence="1">
    <location>
        <begin position="398"/>
        <end position="478"/>
    </location>
</feature>
<dbReference type="EMBL" id="KL197710">
    <property type="protein sequence ID" value="KDQ63054.1"/>
    <property type="molecule type" value="Genomic_DNA"/>
</dbReference>
<evidence type="ECO:0000313" key="3">
    <source>
        <dbReference type="EMBL" id="KDQ63054.1"/>
    </source>
</evidence>
<dbReference type="AlphaFoldDB" id="A0A067Q7W7"/>
<proteinExistence type="predicted"/>
<evidence type="ECO:0000256" key="2">
    <source>
        <dbReference type="SAM" id="Phobius"/>
    </source>
</evidence>
<name>A0A067Q7W7_9AGAM</name>
<dbReference type="STRING" id="933084.A0A067Q7W7"/>
<keyword evidence="4" id="KW-1185">Reference proteome</keyword>
<gene>
    <name evidence="3" type="ORF">JAAARDRAFT_188677</name>
</gene>
<accession>A0A067Q7W7</accession>
<dbReference type="HOGENOM" id="CLU_584085_0_0_1"/>
<keyword evidence="2" id="KW-0812">Transmembrane</keyword>
<keyword evidence="2" id="KW-1133">Transmembrane helix</keyword>
<reference evidence="4" key="1">
    <citation type="journal article" date="2014" name="Proc. Natl. Acad. Sci. U.S.A.">
        <title>Extensive sampling of basidiomycete genomes demonstrates inadequacy of the white-rot/brown-rot paradigm for wood decay fungi.</title>
        <authorList>
            <person name="Riley R."/>
            <person name="Salamov A.A."/>
            <person name="Brown D.W."/>
            <person name="Nagy L.G."/>
            <person name="Floudas D."/>
            <person name="Held B.W."/>
            <person name="Levasseur A."/>
            <person name="Lombard V."/>
            <person name="Morin E."/>
            <person name="Otillar R."/>
            <person name="Lindquist E.A."/>
            <person name="Sun H."/>
            <person name="LaButti K.M."/>
            <person name="Schmutz J."/>
            <person name="Jabbour D."/>
            <person name="Luo H."/>
            <person name="Baker S.E."/>
            <person name="Pisabarro A.G."/>
            <person name="Walton J.D."/>
            <person name="Blanchette R.A."/>
            <person name="Henrissat B."/>
            <person name="Martin F."/>
            <person name="Cullen D."/>
            <person name="Hibbett D.S."/>
            <person name="Grigoriev I.V."/>
        </authorList>
    </citation>
    <scope>NUCLEOTIDE SEQUENCE [LARGE SCALE GENOMIC DNA]</scope>
    <source>
        <strain evidence="4">MUCL 33604</strain>
    </source>
</reference>
<evidence type="ECO:0000256" key="1">
    <source>
        <dbReference type="SAM" id="MobiDB-lite"/>
    </source>
</evidence>
<feature type="compositionally biased region" description="Basic and acidic residues" evidence="1">
    <location>
        <begin position="445"/>
        <end position="468"/>
    </location>
</feature>
<evidence type="ECO:0000313" key="4">
    <source>
        <dbReference type="Proteomes" id="UP000027265"/>
    </source>
</evidence>